<name>A0ABS5QWC3_9LACO</name>
<feature type="transmembrane region" description="Helical" evidence="1">
    <location>
        <begin position="43"/>
        <end position="65"/>
    </location>
</feature>
<keyword evidence="1" id="KW-1133">Transmembrane helix</keyword>
<dbReference type="InterPro" id="IPR021529">
    <property type="entry name" value="DUF2798"/>
</dbReference>
<dbReference type="RefSeq" id="WP_213821458.1">
    <property type="nucleotide sequence ID" value="NZ_JAAMFL010000005.1"/>
</dbReference>
<protein>
    <submittedName>
        <fullName evidence="2">DUF2798 domain-containing protein</fullName>
    </submittedName>
</protein>
<feature type="transmembrane region" description="Helical" evidence="1">
    <location>
        <begin position="85"/>
        <end position="108"/>
    </location>
</feature>
<accession>A0ABS5QWC3</accession>
<evidence type="ECO:0000256" key="1">
    <source>
        <dbReference type="SAM" id="Phobius"/>
    </source>
</evidence>
<keyword evidence="1" id="KW-0472">Membrane</keyword>
<gene>
    <name evidence="2" type="ORF">G6R30_03380</name>
</gene>
<keyword evidence="3" id="KW-1185">Reference proteome</keyword>
<feature type="transmembrane region" description="Helical" evidence="1">
    <location>
        <begin position="120"/>
        <end position="143"/>
    </location>
</feature>
<keyword evidence="1" id="KW-0812">Transmembrane</keyword>
<dbReference type="EMBL" id="JAAMFL010000005">
    <property type="protein sequence ID" value="MBS9337504.1"/>
    <property type="molecule type" value="Genomic_DNA"/>
</dbReference>
<organism evidence="2 3">
    <name type="scientific">Fructobacillus parabroussonetiae</name>
    <dbReference type="NCBI Taxonomy" id="2713174"/>
    <lineage>
        <taxon>Bacteria</taxon>
        <taxon>Bacillati</taxon>
        <taxon>Bacillota</taxon>
        <taxon>Bacilli</taxon>
        <taxon>Lactobacillales</taxon>
        <taxon>Lactobacillaceae</taxon>
        <taxon>Fructobacillus</taxon>
    </lineage>
</organism>
<dbReference type="Proteomes" id="UP001519503">
    <property type="component" value="Unassembled WGS sequence"/>
</dbReference>
<evidence type="ECO:0000313" key="2">
    <source>
        <dbReference type="EMBL" id="MBS9337504.1"/>
    </source>
</evidence>
<reference evidence="2 3" key="1">
    <citation type="submission" date="2020-02" db="EMBL/GenBank/DDBJ databases">
        <title>Fructobacillus sp. isolated from paper mulberry of Taiwan.</title>
        <authorList>
            <person name="Lin S.-T."/>
        </authorList>
    </citation>
    <scope>NUCLEOTIDE SEQUENCE [LARGE SCALE GENOMIC DNA]</scope>
    <source>
        <strain evidence="2 3">S1-1</strain>
    </source>
</reference>
<feature type="transmembrane region" description="Helical" evidence="1">
    <location>
        <begin position="9"/>
        <end position="31"/>
    </location>
</feature>
<evidence type="ECO:0000313" key="3">
    <source>
        <dbReference type="Proteomes" id="UP001519503"/>
    </source>
</evidence>
<comment type="caution">
    <text evidence="2">The sequence shown here is derived from an EMBL/GenBank/DDBJ whole genome shotgun (WGS) entry which is preliminary data.</text>
</comment>
<sequence length="148" mass="16267">MPRNLKEELFFMLIMAGLMVFGMSVYNVYLADGYSSQFWNEIIIGYPIALIVAMIADGFIVGPIAKGLAFKVIVPRFKDTEGLKIPITISLLMITGMVTLMSVFGLVINGKALSHYSSAWLLNLVLALPLQLLIVAPIARFALSKVQN</sequence>
<dbReference type="Pfam" id="PF11391">
    <property type="entry name" value="DUF2798"/>
    <property type="match status" value="2"/>
</dbReference>
<proteinExistence type="predicted"/>